<feature type="transmembrane region" description="Helical" evidence="6">
    <location>
        <begin position="126"/>
        <end position="146"/>
    </location>
</feature>
<keyword evidence="5 6" id="KW-0472">Membrane</keyword>
<evidence type="ECO:0000256" key="4">
    <source>
        <dbReference type="ARBA" id="ARBA00022989"/>
    </source>
</evidence>
<feature type="transmembrane region" description="Helical" evidence="6">
    <location>
        <begin position="184"/>
        <end position="204"/>
    </location>
</feature>
<dbReference type="InterPro" id="IPR000620">
    <property type="entry name" value="EamA_dom"/>
</dbReference>
<reference evidence="9" key="1">
    <citation type="submission" date="2016-10" db="EMBL/GenBank/DDBJ databases">
        <authorList>
            <person name="Varghese N."/>
            <person name="Submissions S."/>
        </authorList>
    </citation>
    <scope>NUCLEOTIDE SEQUENCE [LARGE SCALE GENOMIC DNA]</scope>
    <source>
        <strain evidence="9">IBRC-M 10655</strain>
    </source>
</reference>
<dbReference type="GO" id="GO:0016020">
    <property type="term" value="C:membrane"/>
    <property type="evidence" value="ECO:0007669"/>
    <property type="project" value="UniProtKB-SubCell"/>
</dbReference>
<evidence type="ECO:0000256" key="5">
    <source>
        <dbReference type="ARBA" id="ARBA00023136"/>
    </source>
</evidence>
<evidence type="ECO:0000256" key="3">
    <source>
        <dbReference type="ARBA" id="ARBA00022692"/>
    </source>
</evidence>
<evidence type="ECO:0000256" key="6">
    <source>
        <dbReference type="SAM" id="Phobius"/>
    </source>
</evidence>
<protein>
    <submittedName>
        <fullName evidence="8">EamA domain-containing membrane protein RarD</fullName>
    </submittedName>
</protein>
<gene>
    <name evidence="8" type="ORF">SAMN05192558_102550</name>
</gene>
<dbReference type="Proteomes" id="UP000199651">
    <property type="component" value="Unassembled WGS sequence"/>
</dbReference>
<evidence type="ECO:0000256" key="2">
    <source>
        <dbReference type="ARBA" id="ARBA00007362"/>
    </source>
</evidence>
<keyword evidence="4 6" id="KW-1133">Transmembrane helix</keyword>
<feature type="transmembrane region" description="Helical" evidence="6">
    <location>
        <begin position="7"/>
        <end position="30"/>
    </location>
</feature>
<feature type="domain" description="EamA" evidence="7">
    <location>
        <begin position="15"/>
        <end position="141"/>
    </location>
</feature>
<dbReference type="InterPro" id="IPR037185">
    <property type="entry name" value="EmrE-like"/>
</dbReference>
<keyword evidence="9" id="KW-1185">Reference proteome</keyword>
<accession>A0A1H0IHP7</accession>
<feature type="transmembrane region" description="Helical" evidence="6">
    <location>
        <begin position="36"/>
        <end position="58"/>
    </location>
</feature>
<feature type="transmembrane region" description="Helical" evidence="6">
    <location>
        <begin position="249"/>
        <end position="268"/>
    </location>
</feature>
<evidence type="ECO:0000313" key="9">
    <source>
        <dbReference type="Proteomes" id="UP000199651"/>
    </source>
</evidence>
<dbReference type="OrthoDB" id="9812547at2"/>
<dbReference type="InterPro" id="IPR050638">
    <property type="entry name" value="AA-Vitamin_Transporters"/>
</dbReference>
<sequence length="315" mass="32503">MSSKSWFAWAALGVVYVVWGSTYLAIRFTVESMPALLSAGARFLAAGLVLGVLVVIFAGVKALRMTKAQFGSAVLIGLLLPAMGNGLVVLAEKHVASGLAALLVASVPIYVVILRRIWGDRPSRTTLIGVAVGLVGLAVLVLGGPVEGAHGAAWFGPWLVLLAALGWAVGTVLTTKLPLPANPFALSAVEMVAGGVALAVSGAVMGERFDLAEITTGSWAAWIYLVLAGSLLAFSSYVYVLGRLSVSTVATYAYVNPVIAVLLGFLFAGERFGIAQLGGGLIVLVAVVLVVRAERPAPEVSVPAGSIPEPCEVKR</sequence>
<comment type="subcellular location">
    <subcellularLocation>
        <location evidence="1">Membrane</location>
        <topology evidence="1">Multi-pass membrane protein</topology>
    </subcellularLocation>
</comment>
<dbReference type="RefSeq" id="WP_091371109.1">
    <property type="nucleotide sequence ID" value="NZ_FNDV01000008.1"/>
</dbReference>
<feature type="transmembrane region" description="Helical" evidence="6">
    <location>
        <begin position="219"/>
        <end position="242"/>
    </location>
</feature>
<feature type="transmembrane region" description="Helical" evidence="6">
    <location>
        <begin position="70"/>
        <end position="89"/>
    </location>
</feature>
<feature type="transmembrane region" description="Helical" evidence="6">
    <location>
        <begin position="274"/>
        <end position="291"/>
    </location>
</feature>
<dbReference type="PANTHER" id="PTHR32322">
    <property type="entry name" value="INNER MEMBRANE TRANSPORTER"/>
    <property type="match status" value="1"/>
</dbReference>
<proteinExistence type="inferred from homology"/>
<feature type="domain" description="EamA" evidence="7">
    <location>
        <begin position="155"/>
        <end position="291"/>
    </location>
</feature>
<keyword evidence="3 6" id="KW-0812">Transmembrane</keyword>
<evidence type="ECO:0000313" key="8">
    <source>
        <dbReference type="EMBL" id="SDO30571.1"/>
    </source>
</evidence>
<comment type="similarity">
    <text evidence="2">Belongs to the EamA transporter family.</text>
</comment>
<feature type="transmembrane region" description="Helical" evidence="6">
    <location>
        <begin position="152"/>
        <end position="172"/>
    </location>
</feature>
<feature type="transmembrane region" description="Helical" evidence="6">
    <location>
        <begin position="95"/>
        <end position="114"/>
    </location>
</feature>
<organism evidence="8 9">
    <name type="scientific">Actinokineospora alba</name>
    <dbReference type="NCBI Taxonomy" id="504798"/>
    <lineage>
        <taxon>Bacteria</taxon>
        <taxon>Bacillati</taxon>
        <taxon>Actinomycetota</taxon>
        <taxon>Actinomycetes</taxon>
        <taxon>Pseudonocardiales</taxon>
        <taxon>Pseudonocardiaceae</taxon>
        <taxon>Actinokineospora</taxon>
    </lineage>
</organism>
<dbReference type="EMBL" id="FNJB01000002">
    <property type="protein sequence ID" value="SDO30571.1"/>
    <property type="molecule type" value="Genomic_DNA"/>
</dbReference>
<dbReference type="AlphaFoldDB" id="A0A1H0IHP7"/>
<evidence type="ECO:0000259" key="7">
    <source>
        <dbReference type="Pfam" id="PF00892"/>
    </source>
</evidence>
<dbReference type="PANTHER" id="PTHR32322:SF2">
    <property type="entry name" value="EAMA DOMAIN-CONTAINING PROTEIN"/>
    <property type="match status" value="1"/>
</dbReference>
<name>A0A1H0IHP7_9PSEU</name>
<dbReference type="STRING" id="504798.SAMN05421871_108249"/>
<dbReference type="SUPFAM" id="SSF103481">
    <property type="entry name" value="Multidrug resistance efflux transporter EmrE"/>
    <property type="match status" value="2"/>
</dbReference>
<dbReference type="Pfam" id="PF00892">
    <property type="entry name" value="EamA"/>
    <property type="match status" value="2"/>
</dbReference>
<evidence type="ECO:0000256" key="1">
    <source>
        <dbReference type="ARBA" id="ARBA00004141"/>
    </source>
</evidence>